<proteinExistence type="predicted"/>
<name>A0A976R7A3_9VIRU</name>
<reference evidence="1" key="1">
    <citation type="submission" date="2022-02" db="EMBL/GenBank/DDBJ databases">
        <title>Towards deciphering the DNA virus diversity associated with rodent species in the families Cricetidae and Heteromyidae.</title>
        <authorList>
            <person name="Lund M."/>
            <person name="Larsen B.B."/>
            <person name="Gryseels S."/>
            <person name="Kraberger S."/>
            <person name="Rowsey D.M."/>
            <person name="Steger L."/>
            <person name="Yule K.M."/>
            <person name="Upham N.S."/>
            <person name="Worobey M."/>
            <person name="Van Doorslaer K."/>
            <person name="Varsani A."/>
        </authorList>
    </citation>
    <scope>NUCLEOTIDE SEQUENCE</scope>
    <source>
        <strain evidence="1">NeonRodF8_32</strain>
    </source>
</reference>
<evidence type="ECO:0000313" key="1">
    <source>
        <dbReference type="EMBL" id="UPW41639.1"/>
    </source>
</evidence>
<sequence length="44" mass="5074">MKQYISGFEFREDFCSRCRYFGTRCPGSDLSVASYGCQAFSKED</sequence>
<protein>
    <submittedName>
        <fullName evidence="1">Uncharacterized protein</fullName>
    </submittedName>
</protein>
<dbReference type="EMBL" id="OM869642">
    <property type="protein sequence ID" value="UPW41639.1"/>
    <property type="molecule type" value="Genomic_DNA"/>
</dbReference>
<organism evidence="1">
    <name type="scientific">Peromfec virus RodF8_32</name>
    <dbReference type="NCBI Taxonomy" id="2929369"/>
    <lineage>
        <taxon>Viruses</taxon>
        <taxon>Monodnaviria</taxon>
        <taxon>Sangervirae</taxon>
        <taxon>Phixviricota</taxon>
        <taxon>Malgrandaviricetes</taxon>
        <taxon>Petitvirales</taxon>
        <taxon>Microviridae</taxon>
    </lineage>
</organism>
<accession>A0A976R7A3</accession>